<evidence type="ECO:0000313" key="8">
    <source>
        <dbReference type="EMBL" id="MPM78651.1"/>
    </source>
</evidence>
<dbReference type="GO" id="GO:0106300">
    <property type="term" value="P:protein-DNA covalent cross-linking repair"/>
    <property type="evidence" value="ECO:0007669"/>
    <property type="project" value="InterPro"/>
</dbReference>
<evidence type="ECO:0000256" key="6">
    <source>
        <dbReference type="ARBA" id="ARBA00023125"/>
    </source>
</evidence>
<comment type="caution">
    <text evidence="8">The sequence shown here is derived from an EMBL/GenBank/DDBJ whole genome shotgun (WGS) entry which is preliminary data.</text>
</comment>
<keyword evidence="2" id="KW-0645">Protease</keyword>
<dbReference type="GO" id="GO:0006508">
    <property type="term" value="P:proteolysis"/>
    <property type="evidence" value="ECO:0007669"/>
    <property type="project" value="UniProtKB-KW"/>
</dbReference>
<keyword evidence="7" id="KW-0456">Lyase</keyword>
<protein>
    <submittedName>
        <fullName evidence="8">Putative SOS response-associated peptidase YedK</fullName>
        <ecNumber evidence="8">3.4.-.-</ecNumber>
    </submittedName>
</protein>
<dbReference type="GO" id="GO:0016829">
    <property type="term" value="F:lyase activity"/>
    <property type="evidence" value="ECO:0007669"/>
    <property type="project" value="UniProtKB-KW"/>
</dbReference>
<dbReference type="PANTHER" id="PTHR13604">
    <property type="entry name" value="DC12-RELATED"/>
    <property type="match status" value="1"/>
</dbReference>
<evidence type="ECO:0000256" key="7">
    <source>
        <dbReference type="ARBA" id="ARBA00023239"/>
    </source>
</evidence>
<keyword evidence="5" id="KW-0190">Covalent protein-DNA linkage</keyword>
<organism evidence="8">
    <name type="scientific">bioreactor metagenome</name>
    <dbReference type="NCBI Taxonomy" id="1076179"/>
    <lineage>
        <taxon>unclassified sequences</taxon>
        <taxon>metagenomes</taxon>
        <taxon>ecological metagenomes</taxon>
    </lineage>
</organism>
<keyword evidence="6" id="KW-0238">DNA-binding</keyword>
<proteinExistence type="inferred from homology"/>
<keyword evidence="4 8" id="KW-0378">Hydrolase</keyword>
<dbReference type="SUPFAM" id="SSF143081">
    <property type="entry name" value="BB1717-like"/>
    <property type="match status" value="1"/>
</dbReference>
<dbReference type="EMBL" id="VSSQ01028787">
    <property type="protein sequence ID" value="MPM78651.1"/>
    <property type="molecule type" value="Genomic_DNA"/>
</dbReference>
<gene>
    <name evidence="8" type="primary">yedK_11</name>
    <name evidence="8" type="ORF">SDC9_125662</name>
</gene>
<accession>A0A645CP01</accession>
<evidence type="ECO:0000256" key="1">
    <source>
        <dbReference type="ARBA" id="ARBA00008136"/>
    </source>
</evidence>
<dbReference type="AlphaFoldDB" id="A0A645CP01"/>
<evidence type="ECO:0000256" key="2">
    <source>
        <dbReference type="ARBA" id="ARBA00022670"/>
    </source>
</evidence>
<name>A0A645CP01_9ZZZZ</name>
<evidence type="ECO:0000256" key="5">
    <source>
        <dbReference type="ARBA" id="ARBA00023124"/>
    </source>
</evidence>
<comment type="similarity">
    <text evidence="1">Belongs to the SOS response-associated peptidase family.</text>
</comment>
<dbReference type="InterPro" id="IPR036590">
    <property type="entry name" value="SRAP-like"/>
</dbReference>
<dbReference type="GO" id="GO:0008233">
    <property type="term" value="F:peptidase activity"/>
    <property type="evidence" value="ECO:0007669"/>
    <property type="project" value="UniProtKB-KW"/>
</dbReference>
<dbReference type="Pfam" id="PF02586">
    <property type="entry name" value="SRAP"/>
    <property type="match status" value="1"/>
</dbReference>
<dbReference type="InterPro" id="IPR003738">
    <property type="entry name" value="SRAP"/>
</dbReference>
<evidence type="ECO:0000256" key="3">
    <source>
        <dbReference type="ARBA" id="ARBA00022763"/>
    </source>
</evidence>
<evidence type="ECO:0000256" key="4">
    <source>
        <dbReference type="ARBA" id="ARBA00022801"/>
    </source>
</evidence>
<reference evidence="8" key="1">
    <citation type="submission" date="2019-08" db="EMBL/GenBank/DDBJ databases">
        <authorList>
            <person name="Kucharzyk K."/>
            <person name="Murdoch R.W."/>
            <person name="Higgins S."/>
            <person name="Loffler F."/>
        </authorList>
    </citation>
    <scope>NUCLEOTIDE SEQUENCE</scope>
</reference>
<dbReference type="PANTHER" id="PTHR13604:SF0">
    <property type="entry name" value="ABASIC SITE PROCESSING PROTEIN HMCES"/>
    <property type="match status" value="1"/>
</dbReference>
<keyword evidence="3" id="KW-0227">DNA damage</keyword>
<dbReference type="GO" id="GO:0003697">
    <property type="term" value="F:single-stranded DNA binding"/>
    <property type="evidence" value="ECO:0007669"/>
    <property type="project" value="InterPro"/>
</dbReference>
<dbReference type="Gene3D" id="3.90.1680.10">
    <property type="entry name" value="SOS response associated peptidase-like"/>
    <property type="match status" value="1"/>
</dbReference>
<sequence length="187" mass="21426">MCGRYYIEVEDKDMHDIISEIAQNIEFKTGEVFPTNVAPVLAPAGELTAMRWGFPRFDGKGQIINARSETAGIKAMFRQPIRSGRCLIPASWYFEWEKQRQRKIKYVLKLPHSGISWLAGLSRTNPQTGKQNFVILTRPAWAGVTFIHDRMPVILPKTAHDEWLNGHDPDRTLMRALDEVEYRPAST</sequence>
<dbReference type="EC" id="3.4.-.-" evidence="8"/>